<sequence length="128" mass="13855">MYWSLRYFRFALIAALMAMLAAALVPPVMQMLNPVAISLTASHQQDEMSDCGMPGMSRAHRADTTTGATQSCPLCSLFCHIPALPGLPQLALLAPINAWLVLLQQQLADWPAPAFVIPPARAPPATRF</sequence>
<dbReference type="Proteomes" id="UP000621859">
    <property type="component" value="Unassembled WGS sequence"/>
</dbReference>
<keyword evidence="2" id="KW-1185">Reference proteome</keyword>
<evidence type="ECO:0000313" key="2">
    <source>
        <dbReference type="Proteomes" id="UP000621859"/>
    </source>
</evidence>
<evidence type="ECO:0000313" key="1">
    <source>
        <dbReference type="EMBL" id="GGP27382.1"/>
    </source>
</evidence>
<comment type="caution">
    <text evidence="1">The sequence shown here is derived from an EMBL/GenBank/DDBJ whole genome shotgun (WGS) entry which is preliminary data.</text>
</comment>
<dbReference type="EMBL" id="BMLY01000006">
    <property type="protein sequence ID" value="GGP27382.1"/>
    <property type="molecule type" value="Genomic_DNA"/>
</dbReference>
<protein>
    <recommendedName>
        <fullName evidence="3">DUF2946 domain-containing protein</fullName>
    </recommendedName>
</protein>
<evidence type="ECO:0008006" key="3">
    <source>
        <dbReference type="Google" id="ProtNLM"/>
    </source>
</evidence>
<dbReference type="InterPro" id="IPR021333">
    <property type="entry name" value="DUF2946"/>
</dbReference>
<dbReference type="Pfam" id="PF11162">
    <property type="entry name" value="DUF2946"/>
    <property type="match status" value="1"/>
</dbReference>
<proteinExistence type="predicted"/>
<name>A0ABQ2PQX3_9NEIS</name>
<accession>A0ABQ2PQX3</accession>
<gene>
    <name evidence="1" type="ORF">GCM10010971_32010</name>
</gene>
<reference evidence="2" key="1">
    <citation type="journal article" date="2019" name="Int. J. Syst. Evol. Microbiol.">
        <title>The Global Catalogue of Microorganisms (GCM) 10K type strain sequencing project: providing services to taxonomists for standard genome sequencing and annotation.</title>
        <authorList>
            <consortium name="The Broad Institute Genomics Platform"/>
            <consortium name="The Broad Institute Genome Sequencing Center for Infectious Disease"/>
            <person name="Wu L."/>
            <person name="Ma J."/>
        </authorList>
    </citation>
    <scope>NUCLEOTIDE SEQUENCE [LARGE SCALE GENOMIC DNA]</scope>
    <source>
        <strain evidence="2">CGMCC 1.8860</strain>
    </source>
</reference>
<dbReference type="RefSeq" id="WP_188696181.1">
    <property type="nucleotide sequence ID" value="NZ_BMLY01000006.1"/>
</dbReference>
<organism evidence="1 2">
    <name type="scientific">Silvimonas amylolytica</name>
    <dbReference type="NCBI Taxonomy" id="449663"/>
    <lineage>
        <taxon>Bacteria</taxon>
        <taxon>Pseudomonadati</taxon>
        <taxon>Pseudomonadota</taxon>
        <taxon>Betaproteobacteria</taxon>
        <taxon>Neisseriales</taxon>
        <taxon>Chitinibacteraceae</taxon>
        <taxon>Silvimonas</taxon>
    </lineage>
</organism>